<keyword evidence="4" id="KW-0723">Serine/threonine-protein kinase</keyword>
<keyword evidence="7 13" id="KW-0547">Nucleotide-binding</keyword>
<dbReference type="FunFam" id="3.30.200.20:FF:000097">
    <property type="entry name" value="Probable serine/threonine-protein kinase nek1"/>
    <property type="match status" value="1"/>
</dbReference>
<dbReference type="RefSeq" id="XP_006877005.1">
    <property type="nucleotide sequence ID" value="XM_006876943.1"/>
</dbReference>
<dbReference type="InterPro" id="IPR017441">
    <property type="entry name" value="Protein_kinase_ATP_BS"/>
</dbReference>
<feature type="region of interest" description="Disordered" evidence="14">
    <location>
        <begin position="384"/>
        <end position="403"/>
    </location>
</feature>
<keyword evidence="6" id="KW-0479">Metal-binding</keyword>
<feature type="compositionally biased region" description="Basic and acidic residues" evidence="14">
    <location>
        <begin position="763"/>
        <end position="801"/>
    </location>
</feature>
<evidence type="ECO:0000256" key="10">
    <source>
        <dbReference type="ARBA" id="ARBA00022842"/>
    </source>
</evidence>
<evidence type="ECO:0000256" key="5">
    <source>
        <dbReference type="ARBA" id="ARBA00022679"/>
    </source>
</evidence>
<feature type="region of interest" description="Disordered" evidence="14">
    <location>
        <begin position="731"/>
        <end position="801"/>
    </location>
</feature>
<dbReference type="PANTHER" id="PTHR44899:SF1">
    <property type="entry name" value="SERINE_THREONINE-PROTEIN KINASE NEK5"/>
    <property type="match status" value="1"/>
</dbReference>
<keyword evidence="5" id="KW-0808">Transferase</keyword>
<dbReference type="GO" id="GO:0005524">
    <property type="term" value="F:ATP binding"/>
    <property type="evidence" value="ECO:0007669"/>
    <property type="project" value="UniProtKB-UniRule"/>
</dbReference>
<accession>A0A9B0X3J1</accession>
<dbReference type="PROSITE" id="PS00108">
    <property type="entry name" value="PROTEIN_KINASE_ST"/>
    <property type="match status" value="1"/>
</dbReference>
<dbReference type="InterPro" id="IPR011009">
    <property type="entry name" value="Kinase-like_dom_sf"/>
</dbReference>
<keyword evidence="16" id="KW-1185">Reference proteome</keyword>
<dbReference type="GO" id="GO:0046872">
    <property type="term" value="F:metal ion binding"/>
    <property type="evidence" value="ECO:0007669"/>
    <property type="project" value="UniProtKB-KW"/>
</dbReference>
<comment type="cofactor">
    <cofactor evidence="1">
        <name>Mg(2+)</name>
        <dbReference type="ChEBI" id="CHEBI:18420"/>
    </cofactor>
</comment>
<reference evidence="17" key="1">
    <citation type="submission" date="2025-08" db="UniProtKB">
        <authorList>
            <consortium name="RefSeq"/>
        </authorList>
    </citation>
    <scope>IDENTIFICATION</scope>
    <source>
        <tissue evidence="17">Spleen</tissue>
    </source>
</reference>
<feature type="compositionally biased region" description="Acidic residues" evidence="14">
    <location>
        <begin position="732"/>
        <end position="759"/>
    </location>
</feature>
<dbReference type="Gene3D" id="3.30.200.20">
    <property type="entry name" value="Phosphorylase Kinase, domain 1"/>
    <property type="match status" value="1"/>
</dbReference>
<comment type="catalytic activity">
    <reaction evidence="12">
        <text>L-seryl-[protein] + ATP = O-phospho-L-seryl-[protein] + ADP + H(+)</text>
        <dbReference type="Rhea" id="RHEA:17989"/>
        <dbReference type="Rhea" id="RHEA-COMP:9863"/>
        <dbReference type="Rhea" id="RHEA-COMP:11604"/>
        <dbReference type="ChEBI" id="CHEBI:15378"/>
        <dbReference type="ChEBI" id="CHEBI:29999"/>
        <dbReference type="ChEBI" id="CHEBI:30616"/>
        <dbReference type="ChEBI" id="CHEBI:83421"/>
        <dbReference type="ChEBI" id="CHEBI:456216"/>
        <dbReference type="EC" id="2.7.11.1"/>
    </reaction>
</comment>
<keyword evidence="9 13" id="KW-0067">ATP-binding</keyword>
<dbReference type="Proteomes" id="UP000504623">
    <property type="component" value="Unplaced"/>
</dbReference>
<name>A0A9B0X3J1_CHRAS</name>
<feature type="domain" description="Protein kinase" evidence="15">
    <location>
        <begin position="4"/>
        <end position="259"/>
    </location>
</feature>
<feature type="compositionally biased region" description="Polar residues" evidence="14">
    <location>
        <begin position="389"/>
        <end position="402"/>
    </location>
</feature>
<dbReference type="FunFam" id="1.10.510.10:FF:000172">
    <property type="entry name" value="serine/threonine-protein kinase Nek1 isoform X1"/>
    <property type="match status" value="1"/>
</dbReference>
<dbReference type="GeneID" id="102818114"/>
<comment type="catalytic activity">
    <reaction evidence="11">
        <text>L-threonyl-[protein] + ATP = O-phospho-L-threonyl-[protein] + ADP + H(+)</text>
        <dbReference type="Rhea" id="RHEA:46608"/>
        <dbReference type="Rhea" id="RHEA-COMP:11060"/>
        <dbReference type="Rhea" id="RHEA-COMP:11605"/>
        <dbReference type="ChEBI" id="CHEBI:15378"/>
        <dbReference type="ChEBI" id="CHEBI:30013"/>
        <dbReference type="ChEBI" id="CHEBI:30616"/>
        <dbReference type="ChEBI" id="CHEBI:61977"/>
        <dbReference type="ChEBI" id="CHEBI:456216"/>
        <dbReference type="EC" id="2.7.11.1"/>
    </reaction>
</comment>
<evidence type="ECO:0000256" key="12">
    <source>
        <dbReference type="ARBA" id="ARBA00048679"/>
    </source>
</evidence>
<evidence type="ECO:0000256" key="14">
    <source>
        <dbReference type="SAM" id="MobiDB-lite"/>
    </source>
</evidence>
<organism evidence="16 17">
    <name type="scientific">Chrysochloris asiatica</name>
    <name type="common">Cape golden mole</name>
    <dbReference type="NCBI Taxonomy" id="185453"/>
    <lineage>
        <taxon>Eukaryota</taxon>
        <taxon>Metazoa</taxon>
        <taxon>Chordata</taxon>
        <taxon>Craniata</taxon>
        <taxon>Vertebrata</taxon>
        <taxon>Euteleostomi</taxon>
        <taxon>Mammalia</taxon>
        <taxon>Eutheria</taxon>
        <taxon>Afrotheria</taxon>
        <taxon>Chrysochloridae</taxon>
        <taxon>Chrysochlorinae</taxon>
        <taxon>Chrysochloris</taxon>
    </lineage>
</organism>
<dbReference type="InterPro" id="IPR051131">
    <property type="entry name" value="NEK_Ser/Thr_kinase_NIMA"/>
</dbReference>
<evidence type="ECO:0000313" key="17">
    <source>
        <dbReference type="RefSeq" id="XP_006877005.1"/>
    </source>
</evidence>
<evidence type="ECO:0000259" key="15">
    <source>
        <dbReference type="PROSITE" id="PS50011"/>
    </source>
</evidence>
<keyword evidence="8 17" id="KW-0418">Kinase</keyword>
<evidence type="ECO:0000256" key="8">
    <source>
        <dbReference type="ARBA" id="ARBA00022777"/>
    </source>
</evidence>
<protein>
    <recommendedName>
        <fullName evidence="3">non-specific serine/threonine protein kinase</fullName>
        <ecNumber evidence="3">2.7.11.1</ecNumber>
    </recommendedName>
</protein>
<evidence type="ECO:0000313" key="16">
    <source>
        <dbReference type="Proteomes" id="UP000504623"/>
    </source>
</evidence>
<dbReference type="SUPFAM" id="SSF56112">
    <property type="entry name" value="Protein kinase-like (PK-like)"/>
    <property type="match status" value="1"/>
</dbReference>
<gene>
    <name evidence="17" type="primary">NEK5</name>
</gene>
<proteinExistence type="inferred from homology"/>
<dbReference type="AlphaFoldDB" id="A0A9B0X3J1"/>
<dbReference type="EC" id="2.7.11.1" evidence="3"/>
<evidence type="ECO:0000256" key="13">
    <source>
        <dbReference type="PROSITE-ProRule" id="PRU10141"/>
    </source>
</evidence>
<evidence type="ECO:0000256" key="4">
    <source>
        <dbReference type="ARBA" id="ARBA00022527"/>
    </source>
</evidence>
<feature type="binding site" evidence="13">
    <location>
        <position position="33"/>
    </location>
    <ligand>
        <name>ATP</name>
        <dbReference type="ChEBI" id="CHEBI:30616"/>
    </ligand>
</feature>
<dbReference type="PANTHER" id="PTHR44899">
    <property type="entry name" value="CAMK FAMILY PROTEIN KINASE"/>
    <property type="match status" value="1"/>
</dbReference>
<dbReference type="PROSITE" id="PS00107">
    <property type="entry name" value="PROTEIN_KINASE_ATP"/>
    <property type="match status" value="1"/>
</dbReference>
<dbReference type="SMART" id="SM00220">
    <property type="entry name" value="S_TKc"/>
    <property type="match status" value="1"/>
</dbReference>
<evidence type="ECO:0000256" key="6">
    <source>
        <dbReference type="ARBA" id="ARBA00022723"/>
    </source>
</evidence>
<evidence type="ECO:0000256" key="11">
    <source>
        <dbReference type="ARBA" id="ARBA00047899"/>
    </source>
</evidence>
<dbReference type="Pfam" id="PF00069">
    <property type="entry name" value="Pkinase"/>
    <property type="match status" value="1"/>
</dbReference>
<evidence type="ECO:0000256" key="2">
    <source>
        <dbReference type="ARBA" id="ARBA00010886"/>
    </source>
</evidence>
<sequence length="813" mass="93366">MDKYDVIKAIGEGAFGKAYLAKGKSDNKYCVIKEINVAKMPIQEKEASRKEVTLLAKMKHPNIVTFFSSFQEKNNLFIVMEYCDGGDLMKRISRQRGVLFSEDQILGWFVQISLGLKHIHDRKILHRDIKSQNVFLSKNGMVAKLGDFGIARALNNSMELARTCVGTPYYLSPEICQNKPYNNKTDIWSLGCVLYELCTLKHPFEGSNLHQLVLKICQARFAPISPKFSRDLQSLMSQLFKISPRDRPSINSILKRPFLETLIAKYLSPEVIQEEFHHTLIHRARSSGSRFAGKAIQDAKVQNVRLQEKCPPRPRISVPIKRKDMLHRNEWRPPAGSQKPLSVKMVERPKLAAVCGHYDYYYAQLDFLRKRACEPTYHHAPQKDARVGNYNQEESHSPSPGQRSAEYLQRKFEAQQYKLKVEKQLGLRPSSAEPNHNQRWELERNEEELRFHELQLGRHKIKEQEYWKQLEEIRQQYHSDMKDIRKRIGRELEEDSKLDHKTYLVKKSNLPINQEAPEEESPAQHIDRNLKHIGLQDIKESKIPEQKYKAKRGVKFEINLDKSVSKENFLQEVCHETMDILNKTLTFEDGMKFKEEKIMKQHEDYIDKAFEQLCCPKAGMCPMKTTETAAADSRGQWNSGAPQTLLRMMAAADITSTCPSEPAGEVSSSDGQVIVIKDVLENRKQWRHGEPATLMNVLAAAQLMSNSFPAIEGNLVETLKDDDKVDIASSLEIDEEQLGPRSDDDDDTNFEESEDELGDVVESLEKLIISKEEDKREKASGSLEDAEKSGEKEGISAQKYEEKNVQYGHIMKL</sequence>
<dbReference type="CTD" id="341676"/>
<dbReference type="GO" id="GO:0004674">
    <property type="term" value="F:protein serine/threonine kinase activity"/>
    <property type="evidence" value="ECO:0007669"/>
    <property type="project" value="UniProtKB-KW"/>
</dbReference>
<dbReference type="InterPro" id="IPR000719">
    <property type="entry name" value="Prot_kinase_dom"/>
</dbReference>
<evidence type="ECO:0000256" key="7">
    <source>
        <dbReference type="ARBA" id="ARBA00022741"/>
    </source>
</evidence>
<evidence type="ECO:0000256" key="9">
    <source>
        <dbReference type="ARBA" id="ARBA00022840"/>
    </source>
</evidence>
<comment type="similarity">
    <text evidence="2">Belongs to the protein kinase superfamily. NEK Ser/Thr protein kinase family. NIMA subfamily.</text>
</comment>
<dbReference type="OrthoDB" id="248923at2759"/>
<dbReference type="PROSITE" id="PS50011">
    <property type="entry name" value="PROTEIN_KINASE_DOM"/>
    <property type="match status" value="1"/>
</dbReference>
<evidence type="ECO:0000256" key="3">
    <source>
        <dbReference type="ARBA" id="ARBA00012513"/>
    </source>
</evidence>
<dbReference type="Gene3D" id="1.10.510.10">
    <property type="entry name" value="Transferase(Phosphotransferase) domain 1"/>
    <property type="match status" value="1"/>
</dbReference>
<evidence type="ECO:0000256" key="1">
    <source>
        <dbReference type="ARBA" id="ARBA00001946"/>
    </source>
</evidence>
<dbReference type="InterPro" id="IPR008271">
    <property type="entry name" value="Ser/Thr_kinase_AS"/>
</dbReference>
<keyword evidence="10" id="KW-0460">Magnesium</keyword>